<protein>
    <recommendedName>
        <fullName evidence="3">DUF3567 domain-containing protein</fullName>
    </recommendedName>
</protein>
<gene>
    <name evidence="1" type="ORF">OTERR_19950</name>
</gene>
<evidence type="ECO:0000313" key="1">
    <source>
        <dbReference type="EMBL" id="QEL65471.1"/>
    </source>
</evidence>
<dbReference type="RefSeq" id="WP_054621432.1">
    <property type="nucleotide sequence ID" value="NZ_CP022579.1"/>
</dbReference>
<evidence type="ECO:0000313" key="2">
    <source>
        <dbReference type="Proteomes" id="UP000323671"/>
    </source>
</evidence>
<organism evidence="1 2">
    <name type="scientific">Oryzomicrobium terrae</name>
    <dbReference type="NCBI Taxonomy" id="1735038"/>
    <lineage>
        <taxon>Bacteria</taxon>
        <taxon>Pseudomonadati</taxon>
        <taxon>Pseudomonadota</taxon>
        <taxon>Betaproteobacteria</taxon>
        <taxon>Rhodocyclales</taxon>
        <taxon>Rhodocyclaceae</taxon>
        <taxon>Oryzomicrobium</taxon>
    </lineage>
</organism>
<dbReference type="Proteomes" id="UP000323671">
    <property type="component" value="Chromosome"/>
</dbReference>
<accession>A0A5C1E930</accession>
<dbReference type="AlphaFoldDB" id="A0A5C1E930"/>
<sequence>MKVVFNSEHYAVVSYVAQHGYELVEKDSGRMMFIQGVQADHFHDAMRQVVTEQQGDSDEIDAFLSDYCEGATQPISFH</sequence>
<proteinExistence type="predicted"/>
<keyword evidence="2" id="KW-1185">Reference proteome</keyword>
<reference evidence="1 2" key="1">
    <citation type="submission" date="2017-07" db="EMBL/GenBank/DDBJ databases">
        <title>Complete genome sequence of Oryzomicrobium terrae TPP412.</title>
        <authorList>
            <person name="Chiu L.-W."/>
            <person name="Lo K.-J."/>
            <person name="Tsai Y.-M."/>
            <person name="Lin S.-S."/>
            <person name="Kuo C.-H."/>
            <person name="Liu C.-T."/>
        </authorList>
    </citation>
    <scope>NUCLEOTIDE SEQUENCE [LARGE SCALE GENOMIC DNA]</scope>
    <source>
        <strain evidence="1 2">TPP412</strain>
    </source>
</reference>
<dbReference type="KEGG" id="otr:OTERR_19950"/>
<name>A0A5C1E930_9RHOO</name>
<dbReference type="Pfam" id="PF12091">
    <property type="entry name" value="DUF3567"/>
    <property type="match status" value="1"/>
</dbReference>
<evidence type="ECO:0008006" key="3">
    <source>
        <dbReference type="Google" id="ProtNLM"/>
    </source>
</evidence>
<dbReference type="EMBL" id="CP022579">
    <property type="protein sequence ID" value="QEL65471.1"/>
    <property type="molecule type" value="Genomic_DNA"/>
</dbReference>
<dbReference type="InterPro" id="IPR021951">
    <property type="entry name" value="DUF3567"/>
</dbReference>